<dbReference type="InterPro" id="IPR050348">
    <property type="entry name" value="Protein-Tyr_Phosphatase"/>
</dbReference>
<dbReference type="FunFam" id="3.90.190.10:FF:000102">
    <property type="entry name" value="Receptor-type tyrosine-protein phosphatase"/>
    <property type="match status" value="1"/>
</dbReference>
<dbReference type="PANTHER" id="PTHR19134:SF562">
    <property type="entry name" value="PROTEIN-TYROSINE-PHOSPHATASE"/>
    <property type="match status" value="1"/>
</dbReference>
<dbReference type="EnsemblMetazoa" id="G8900.1">
    <property type="protein sequence ID" value="G8900.1:cds"/>
    <property type="gene ID" value="G8900"/>
</dbReference>
<dbReference type="PROSITE" id="PS50056">
    <property type="entry name" value="TYR_PHOSPHATASE_2"/>
    <property type="match status" value="1"/>
</dbReference>
<evidence type="ECO:0000313" key="10">
    <source>
        <dbReference type="Proteomes" id="UP000005408"/>
    </source>
</evidence>
<evidence type="ECO:0000256" key="4">
    <source>
        <dbReference type="ARBA" id="ARBA00022912"/>
    </source>
</evidence>
<dbReference type="InterPro" id="IPR000242">
    <property type="entry name" value="PTP_cat"/>
</dbReference>
<feature type="region of interest" description="Disordered" evidence="6">
    <location>
        <begin position="1"/>
        <end position="38"/>
    </location>
</feature>
<dbReference type="Proteomes" id="UP000005408">
    <property type="component" value="Unassembled WGS sequence"/>
</dbReference>
<reference evidence="9" key="1">
    <citation type="submission" date="2022-08" db="UniProtKB">
        <authorList>
            <consortium name="EnsemblMetazoa"/>
        </authorList>
    </citation>
    <scope>IDENTIFICATION</scope>
    <source>
        <strain evidence="9">05x7-T-G4-1.051#20</strain>
    </source>
</reference>
<dbReference type="PANTHER" id="PTHR19134">
    <property type="entry name" value="RECEPTOR-TYPE TYROSINE-PROTEIN PHOSPHATASE"/>
    <property type="match status" value="1"/>
</dbReference>
<evidence type="ECO:0000259" key="7">
    <source>
        <dbReference type="PROSITE" id="PS50055"/>
    </source>
</evidence>
<protein>
    <recommendedName>
        <fullName evidence="2">protein-tyrosine-phosphatase</fullName>
        <ecNumber evidence="2">3.1.3.48</ecNumber>
    </recommendedName>
</protein>
<dbReference type="CDD" id="cd00047">
    <property type="entry name" value="PTPc"/>
    <property type="match status" value="1"/>
</dbReference>
<dbReference type="Gene3D" id="3.90.190.10">
    <property type="entry name" value="Protein tyrosine phosphatase superfamily"/>
    <property type="match status" value="2"/>
</dbReference>
<dbReference type="GO" id="GO:0004725">
    <property type="term" value="F:protein tyrosine phosphatase activity"/>
    <property type="evidence" value="ECO:0007669"/>
    <property type="project" value="UniProtKB-EC"/>
</dbReference>
<dbReference type="Pfam" id="PF00102">
    <property type="entry name" value="Y_phosphatase"/>
    <property type="match status" value="2"/>
</dbReference>
<evidence type="ECO:0000256" key="1">
    <source>
        <dbReference type="ARBA" id="ARBA00009580"/>
    </source>
</evidence>
<feature type="compositionally biased region" description="Basic and acidic residues" evidence="6">
    <location>
        <begin position="1"/>
        <end position="10"/>
    </location>
</feature>
<evidence type="ECO:0000256" key="2">
    <source>
        <dbReference type="ARBA" id="ARBA00013064"/>
    </source>
</evidence>
<dbReference type="SMART" id="SM00404">
    <property type="entry name" value="PTPc_motif"/>
    <property type="match status" value="2"/>
</dbReference>
<dbReference type="PRINTS" id="PR00700">
    <property type="entry name" value="PRTYPHPHTASE"/>
</dbReference>
<organism evidence="9 10">
    <name type="scientific">Magallana gigas</name>
    <name type="common">Pacific oyster</name>
    <name type="synonym">Crassostrea gigas</name>
    <dbReference type="NCBI Taxonomy" id="29159"/>
    <lineage>
        <taxon>Eukaryota</taxon>
        <taxon>Metazoa</taxon>
        <taxon>Spiralia</taxon>
        <taxon>Lophotrochozoa</taxon>
        <taxon>Mollusca</taxon>
        <taxon>Bivalvia</taxon>
        <taxon>Autobranchia</taxon>
        <taxon>Pteriomorphia</taxon>
        <taxon>Ostreida</taxon>
        <taxon>Ostreoidea</taxon>
        <taxon>Ostreidae</taxon>
        <taxon>Magallana</taxon>
    </lineage>
</organism>
<dbReference type="InterPro" id="IPR003595">
    <property type="entry name" value="Tyr_Pase_cat"/>
</dbReference>
<evidence type="ECO:0000313" key="9">
    <source>
        <dbReference type="EnsemblMetazoa" id="G8900.1:cds"/>
    </source>
</evidence>
<evidence type="ECO:0000256" key="3">
    <source>
        <dbReference type="ARBA" id="ARBA00022801"/>
    </source>
</evidence>
<keyword evidence="10" id="KW-1185">Reference proteome</keyword>
<dbReference type="SMART" id="SM00194">
    <property type="entry name" value="PTPc"/>
    <property type="match status" value="2"/>
</dbReference>
<feature type="domain" description="Tyrosine-protein phosphatase" evidence="7">
    <location>
        <begin position="374"/>
        <end position="625"/>
    </location>
</feature>
<dbReference type="SUPFAM" id="SSF52799">
    <property type="entry name" value="(Phosphotyrosine protein) phosphatases II"/>
    <property type="match status" value="2"/>
</dbReference>
<sequence length="1230" mass="141268">MSFKGTRYENTDDNFSNLNENKQDAHSSARSGIKKNYMDLPPDVDIDEKIHQENPYGDMYANEQFCPDILIKDIGSAIMKKRKDDDDGFKREYASLPYGERYPCDTGKLQINVPKNRFKTTFPYDHSRVILRKNAGSDSDYINANYIDGQERKNEYIASQGPKESTLGDFWEMVCQDQVKQIIMLTNLREGRKIKCHQYWPDLGNKEIYGTISVKSMEEKQYAFYTLRKFQVSQKAMNSYVVSQFHYTTWPDHGTPDPLCLVIFHSHVTHEHSNQDVAPTLVHCSAGIGRTGTYIALDSLYHAGRKSGRVNVAEYVKTMRANRMNMIQTYEQYMTVFLALQEAFKAVPDPQGTVKFCQRISQMLKDAPANYSGLRKEYELLRKVCPVYTNDDYKLAKQNMPKQRKDVILPLDKYGLYLTSNVPTRGGFINAIVVSSHSTDNGFIVTHYPTPEDAVDFLRLLIDHESSTVICMDPLHNIDQIKSWLPLPSSEKIVSPFKVVHSSSKDNNVKLSVISIHKEGEEPHKVTVAEPKAELKTQNVHDTSSLRSLVSFALSCPNDSPITVVSKDGASLCGVFCAVFNSIQQITMDDNIDVFTTVRQLQTRRPEFCSTQDEYGLIYQTVYDHLQTTLHHLLGRIAAGKGAKQLNKNEVVNAVNGTKMSLSKYGSTVETTNLARLARIILGPCTHVLQDVLKKNMNPSVLPGKVKTLITLLPKFKKSPFTKEQETIVYTGIYSDFDITLLYTLYRNICTFPPHSKQWGNVPNPGDRSESANIERIRLLRNKYQGHHSSISISSSDFNQEWQAVFDIVKELELYLGTRTVYQEEVKKITQCCMDPEQETKYIEKLLDLNKKLDDISVKVENTCVCKKRKEFFDREVSSWKEDDKVFLETHNFPAMFNRVVDKTYVTFVGVPGSGKSVTARHIALKLQEEGYYILPIKDISDIETHCIPDILQVFVIDDVVGVFGFDESMFNKLWTYTNKFDSEYTFIHDSMFEIVACHFGRQFPELMIQYMSSDYLANYIKVDGNESESRISENEESTECKASGLCIIISESHYPMLAERLFRDVENGEILVFGHEALKHPSVLQTFIEVIARKSYGELYSIFLSELKEDDEIMFSFVESQMKKKNEAWDERLEFYQIKDLLFDRRYFVKRVRAISWVIYHGHNQILQYIIDQILTEKGNVNDLFQNSYNKDEEEMAYDSVDVERGAVMAARDSDIESDMKKLHVKQDM</sequence>
<keyword evidence="3" id="KW-0378">Hydrolase</keyword>
<dbReference type="InterPro" id="IPR029021">
    <property type="entry name" value="Prot-tyrosine_phosphatase-like"/>
</dbReference>
<accession>A0A8W8NQZ8</accession>
<dbReference type="Pfam" id="PF20720">
    <property type="entry name" value="nSTAND3"/>
    <property type="match status" value="1"/>
</dbReference>
<name>A0A8W8NQZ8_MAGGI</name>
<comment type="catalytic activity">
    <reaction evidence="5">
        <text>O-phospho-L-tyrosyl-[protein] + H2O = L-tyrosyl-[protein] + phosphate</text>
        <dbReference type="Rhea" id="RHEA:10684"/>
        <dbReference type="Rhea" id="RHEA-COMP:10136"/>
        <dbReference type="Rhea" id="RHEA-COMP:20101"/>
        <dbReference type="ChEBI" id="CHEBI:15377"/>
        <dbReference type="ChEBI" id="CHEBI:43474"/>
        <dbReference type="ChEBI" id="CHEBI:46858"/>
        <dbReference type="ChEBI" id="CHEBI:61978"/>
        <dbReference type="EC" id="3.1.3.48"/>
    </reaction>
</comment>
<evidence type="ECO:0000259" key="8">
    <source>
        <dbReference type="PROSITE" id="PS50056"/>
    </source>
</evidence>
<dbReference type="InterPro" id="IPR049050">
    <property type="entry name" value="nSTAND3"/>
</dbReference>
<comment type="similarity">
    <text evidence="1">Belongs to the protein-tyrosine phosphatase family.</text>
</comment>
<evidence type="ECO:0000256" key="6">
    <source>
        <dbReference type="SAM" id="MobiDB-lite"/>
    </source>
</evidence>
<dbReference type="InterPro" id="IPR027417">
    <property type="entry name" value="P-loop_NTPase"/>
</dbReference>
<keyword evidence="4" id="KW-0904">Protein phosphatase</keyword>
<feature type="domain" description="Tyrosine specific protein phosphatases" evidence="8">
    <location>
        <begin position="279"/>
        <end position="334"/>
    </location>
</feature>
<dbReference type="InterPro" id="IPR041249">
    <property type="entry name" value="HEPN_DZIP3"/>
</dbReference>
<dbReference type="InterPro" id="IPR016130">
    <property type="entry name" value="Tyr_Pase_AS"/>
</dbReference>
<proteinExistence type="inferred from homology"/>
<dbReference type="InterPro" id="IPR000387">
    <property type="entry name" value="Tyr_Pase_dom"/>
</dbReference>
<dbReference type="PROSITE" id="PS00383">
    <property type="entry name" value="TYR_PHOSPHATASE_1"/>
    <property type="match status" value="1"/>
</dbReference>
<dbReference type="SUPFAM" id="SSF52540">
    <property type="entry name" value="P-loop containing nucleoside triphosphate hydrolases"/>
    <property type="match status" value="1"/>
</dbReference>
<dbReference type="Pfam" id="PF18738">
    <property type="entry name" value="HEPN_DZIP3"/>
    <property type="match status" value="1"/>
</dbReference>
<evidence type="ECO:0000256" key="5">
    <source>
        <dbReference type="ARBA" id="ARBA00051722"/>
    </source>
</evidence>
<feature type="domain" description="Tyrosine-protein phosphatase" evidence="7">
    <location>
        <begin position="89"/>
        <end position="343"/>
    </location>
</feature>
<dbReference type="PROSITE" id="PS50055">
    <property type="entry name" value="TYR_PHOSPHATASE_PTP"/>
    <property type="match status" value="2"/>
</dbReference>
<dbReference type="AlphaFoldDB" id="A0A8W8NQZ8"/>
<dbReference type="EC" id="3.1.3.48" evidence="2"/>